<gene>
    <name evidence="1" type="ORF">ACJMK2_032218</name>
</gene>
<protein>
    <submittedName>
        <fullName evidence="1">Uncharacterized protein</fullName>
    </submittedName>
</protein>
<name>A0ABD3X1M9_SINWO</name>
<evidence type="ECO:0000313" key="2">
    <source>
        <dbReference type="Proteomes" id="UP001634394"/>
    </source>
</evidence>
<sequence length="93" mass="10872">MQAVWMFFLQMETSSDGRQKITKLYNPKLKINEERTLKIRSVLGKFEIDNIGKNNGVCKNCYSCVERVIRMEKELERLKCDINATRRAVLAKS</sequence>
<accession>A0ABD3X1M9</accession>
<dbReference type="Proteomes" id="UP001634394">
    <property type="component" value="Unassembled WGS sequence"/>
</dbReference>
<dbReference type="AlphaFoldDB" id="A0ABD3X1M9"/>
<reference evidence="1 2" key="1">
    <citation type="submission" date="2024-11" db="EMBL/GenBank/DDBJ databases">
        <title>Chromosome-level genome assembly of the freshwater bivalve Anodonta woodiana.</title>
        <authorList>
            <person name="Chen X."/>
        </authorList>
    </citation>
    <scope>NUCLEOTIDE SEQUENCE [LARGE SCALE GENOMIC DNA]</scope>
    <source>
        <strain evidence="1">MN2024</strain>
        <tissue evidence="1">Gills</tissue>
    </source>
</reference>
<keyword evidence="2" id="KW-1185">Reference proteome</keyword>
<comment type="caution">
    <text evidence="1">The sequence shown here is derived from an EMBL/GenBank/DDBJ whole genome shotgun (WGS) entry which is preliminary data.</text>
</comment>
<proteinExistence type="predicted"/>
<organism evidence="1 2">
    <name type="scientific">Sinanodonta woodiana</name>
    <name type="common">Chinese pond mussel</name>
    <name type="synonym">Anodonta woodiana</name>
    <dbReference type="NCBI Taxonomy" id="1069815"/>
    <lineage>
        <taxon>Eukaryota</taxon>
        <taxon>Metazoa</taxon>
        <taxon>Spiralia</taxon>
        <taxon>Lophotrochozoa</taxon>
        <taxon>Mollusca</taxon>
        <taxon>Bivalvia</taxon>
        <taxon>Autobranchia</taxon>
        <taxon>Heteroconchia</taxon>
        <taxon>Palaeoheterodonta</taxon>
        <taxon>Unionida</taxon>
        <taxon>Unionoidea</taxon>
        <taxon>Unionidae</taxon>
        <taxon>Unioninae</taxon>
        <taxon>Sinanodonta</taxon>
    </lineage>
</organism>
<dbReference type="EMBL" id="JBJQND010000004">
    <property type="protein sequence ID" value="KAL3879942.1"/>
    <property type="molecule type" value="Genomic_DNA"/>
</dbReference>
<evidence type="ECO:0000313" key="1">
    <source>
        <dbReference type="EMBL" id="KAL3879942.1"/>
    </source>
</evidence>